<dbReference type="CDD" id="cd03018">
    <property type="entry name" value="PRX_AhpE_like"/>
    <property type="match status" value="1"/>
</dbReference>
<dbReference type="Pfam" id="PF00578">
    <property type="entry name" value="AhpC-TSA"/>
    <property type="match status" value="1"/>
</dbReference>
<evidence type="ECO:0000256" key="2">
    <source>
        <dbReference type="ARBA" id="ARBA00022862"/>
    </source>
</evidence>
<dbReference type="KEGG" id="tmr:Tmar_0094"/>
<dbReference type="SUPFAM" id="SSF52833">
    <property type="entry name" value="Thioredoxin-like"/>
    <property type="match status" value="1"/>
</dbReference>
<accession>E6SL17</accession>
<dbReference type="PROSITE" id="PS51352">
    <property type="entry name" value="THIOREDOXIN_2"/>
    <property type="match status" value="1"/>
</dbReference>
<dbReference type="RefSeq" id="WP_013494524.1">
    <property type="nucleotide sequence ID" value="NC_014831.1"/>
</dbReference>
<dbReference type="InterPro" id="IPR013766">
    <property type="entry name" value="Thioredoxin_domain"/>
</dbReference>
<dbReference type="AlphaFoldDB" id="E6SL17"/>
<dbReference type="PIRSF" id="PIRSF000239">
    <property type="entry name" value="AHPC"/>
    <property type="match status" value="1"/>
</dbReference>
<protein>
    <submittedName>
        <fullName evidence="7">Peroxiredoxin</fullName>
        <ecNumber evidence="7">1.11.1.15</ecNumber>
    </submittedName>
</protein>
<reference evidence="8" key="2">
    <citation type="journal article" date="2010" name="Stand. Genomic Sci.">
        <title>Complete genome sequence of Thermaerobacter marianensis type strain (7p75aT).</title>
        <authorList>
            <person name="Han C."/>
            <person name="Gu W."/>
            <person name="Zhang X."/>
            <person name="Lapidus A."/>
            <person name="Nolan M."/>
            <person name="Copeland A."/>
            <person name="Lucas S."/>
            <person name="Glavina Del Rio T."/>
            <person name="Tice H."/>
            <person name="Cheng J."/>
            <person name="Tapia R."/>
            <person name="Goodwin L."/>
            <person name="Pitluck S."/>
            <person name="Pagani I."/>
            <person name="Ivanova N."/>
            <person name="Mavromatis K."/>
            <person name="Mikhailova N."/>
            <person name="Pati A."/>
            <person name="Chen A."/>
            <person name="Palaniappan K."/>
            <person name="Land M."/>
            <person name="Hauser L."/>
            <person name="Chang Y."/>
            <person name="Jeffries C."/>
            <person name="Schneider S."/>
            <person name="Rohde M."/>
            <person name="Goker M."/>
            <person name="Pukall R."/>
            <person name="Woyke T."/>
            <person name="Bristow J."/>
            <person name="Eisen J."/>
            <person name="Markowitz V."/>
            <person name="Hugenholtz P."/>
            <person name="Kyrpides N."/>
            <person name="Klenk H."/>
            <person name="Detter J."/>
        </authorList>
    </citation>
    <scope>NUCLEOTIDE SEQUENCE [LARGE SCALE GENOMIC DNA]</scope>
    <source>
        <strain evidence="8">ATCC 700841 / DSM 12885 / JCM 10246 / 7p75a</strain>
    </source>
</reference>
<proteinExistence type="predicted"/>
<dbReference type="PANTHER" id="PTHR43110:SF1">
    <property type="entry name" value="THIOL PEROXIDASE"/>
    <property type="match status" value="1"/>
</dbReference>
<name>E6SL17_THEM7</name>
<keyword evidence="1 7" id="KW-0575">Peroxidase</keyword>
<dbReference type="eggNOG" id="COG1225">
    <property type="taxonomic scope" value="Bacteria"/>
</dbReference>
<sequence length="159" mass="18001">MAAQVGDKAPDFRLPATGPEETISLGQFRGKKNVVLYFFPFAFSSVCTQEMCALRDTYNEQFSGLDAQVLGISVDSPFTLRAWAEQQKFDFPLLSDFNKEVAKAYDVYYDELMNLRGVAKRAAFVIDKDGVIRYRWVTDDPKVLPDQEAIRRVLADLQG</sequence>
<dbReference type="GO" id="GO:0004601">
    <property type="term" value="F:peroxidase activity"/>
    <property type="evidence" value="ECO:0007669"/>
    <property type="project" value="UniProtKB-KW"/>
</dbReference>
<reference evidence="7 8" key="1">
    <citation type="journal article" date="2010" name="Stand. Genomic Sci.">
        <title>Complete genome sequence of Thermaerobacter marianensis type strain (7p75a).</title>
        <authorList>
            <person name="Han C."/>
            <person name="Gu W."/>
            <person name="Zhang X."/>
            <person name="Lapidus A."/>
            <person name="Nolan M."/>
            <person name="Copeland A."/>
            <person name="Lucas S."/>
            <person name="Del Rio T.G."/>
            <person name="Tice H."/>
            <person name="Cheng J.F."/>
            <person name="Tapia R."/>
            <person name="Goodwin L."/>
            <person name="Pitluck S."/>
            <person name="Pagani I."/>
            <person name="Ivanova N."/>
            <person name="Mavromatis K."/>
            <person name="Mikhailova N."/>
            <person name="Pati A."/>
            <person name="Chen A."/>
            <person name="Palaniappan K."/>
            <person name="Land M."/>
            <person name="Hauser L."/>
            <person name="Chang Y.J."/>
            <person name="Jeffries C.D."/>
            <person name="Schneider S."/>
            <person name="Rohde M."/>
            <person name="Goker M."/>
            <person name="Pukall R."/>
            <person name="Woyke T."/>
            <person name="Bristow J."/>
            <person name="Eisen J.A."/>
            <person name="Markowitz V."/>
            <person name="Hugenholtz P."/>
            <person name="Kyrpides N.C."/>
            <person name="Klenk H.P."/>
            <person name="Detter J.C."/>
        </authorList>
    </citation>
    <scope>NUCLEOTIDE SEQUENCE [LARGE SCALE GENOMIC DNA]</scope>
    <source>
        <strain evidence="8">ATCC 700841 / DSM 12885 / JCM 10246 / 7p75a</strain>
    </source>
</reference>
<dbReference type="STRING" id="644966.Tmar_0094"/>
<dbReference type="HOGENOM" id="CLU_042529_14_2_9"/>
<keyword evidence="4" id="KW-0676">Redox-active center</keyword>
<dbReference type="InterPro" id="IPR000866">
    <property type="entry name" value="AhpC/TSA"/>
</dbReference>
<dbReference type="EC" id="1.11.1.15" evidence="7"/>
<dbReference type="InterPro" id="IPR024706">
    <property type="entry name" value="Peroxiredoxin_AhpC-typ"/>
</dbReference>
<evidence type="ECO:0000256" key="3">
    <source>
        <dbReference type="ARBA" id="ARBA00023002"/>
    </source>
</evidence>
<keyword evidence="8" id="KW-1185">Reference proteome</keyword>
<dbReference type="Proteomes" id="UP000008915">
    <property type="component" value="Chromosome"/>
</dbReference>
<keyword evidence="3 7" id="KW-0560">Oxidoreductase</keyword>
<evidence type="ECO:0000256" key="1">
    <source>
        <dbReference type="ARBA" id="ARBA00022559"/>
    </source>
</evidence>
<dbReference type="OrthoDB" id="9812811at2"/>
<feature type="active site" description="Cysteine sulfenic acid (-SOH) intermediate; for peroxidase activity" evidence="5">
    <location>
        <position position="47"/>
    </location>
</feature>
<feature type="domain" description="Thioredoxin" evidence="6">
    <location>
        <begin position="3"/>
        <end position="159"/>
    </location>
</feature>
<dbReference type="EMBL" id="CP002344">
    <property type="protein sequence ID" value="ADU50219.1"/>
    <property type="molecule type" value="Genomic_DNA"/>
</dbReference>
<dbReference type="InterPro" id="IPR050455">
    <property type="entry name" value="Tpx_Peroxidase_subfamily"/>
</dbReference>
<evidence type="ECO:0000256" key="4">
    <source>
        <dbReference type="ARBA" id="ARBA00023284"/>
    </source>
</evidence>
<gene>
    <name evidence="7" type="ordered locus">Tmar_0094</name>
</gene>
<evidence type="ECO:0000256" key="5">
    <source>
        <dbReference type="PIRSR" id="PIRSR000239-1"/>
    </source>
</evidence>
<evidence type="ECO:0000259" key="6">
    <source>
        <dbReference type="PROSITE" id="PS51352"/>
    </source>
</evidence>
<evidence type="ECO:0000313" key="8">
    <source>
        <dbReference type="Proteomes" id="UP000008915"/>
    </source>
</evidence>
<dbReference type="PANTHER" id="PTHR43110">
    <property type="entry name" value="THIOL PEROXIDASE"/>
    <property type="match status" value="1"/>
</dbReference>
<dbReference type="InterPro" id="IPR036249">
    <property type="entry name" value="Thioredoxin-like_sf"/>
</dbReference>
<dbReference type="Gene3D" id="3.40.30.10">
    <property type="entry name" value="Glutaredoxin"/>
    <property type="match status" value="1"/>
</dbReference>
<keyword evidence="2" id="KW-0049">Antioxidant</keyword>
<organism evidence="7 8">
    <name type="scientific">Thermaerobacter marianensis (strain ATCC 700841 / DSM 12885 / JCM 10246 / 7p75a)</name>
    <dbReference type="NCBI Taxonomy" id="644966"/>
    <lineage>
        <taxon>Bacteria</taxon>
        <taxon>Bacillati</taxon>
        <taxon>Bacillota</taxon>
        <taxon>Clostridia</taxon>
        <taxon>Eubacteriales</taxon>
        <taxon>Clostridiales Family XVII. Incertae Sedis</taxon>
        <taxon>Thermaerobacter</taxon>
    </lineage>
</organism>
<evidence type="ECO:0000313" key="7">
    <source>
        <dbReference type="EMBL" id="ADU50219.1"/>
    </source>
</evidence>